<protein>
    <recommendedName>
        <fullName evidence="1">Methyltransferase domain-containing protein</fullName>
    </recommendedName>
</protein>
<dbReference type="eggNOG" id="COG2227">
    <property type="taxonomic scope" value="Bacteria"/>
</dbReference>
<reference evidence="3" key="1">
    <citation type="submission" date="2011-01" db="EMBL/GenBank/DDBJ databases">
        <title>Complete sequence of chromosome of Mesorhizobium ciceri bv. biserrulae WSM1271.</title>
        <authorList>
            <person name="Lucas S."/>
            <person name="Copeland A."/>
            <person name="Lapidus A."/>
            <person name="Cheng J.-F."/>
            <person name="Goodwin L."/>
            <person name="Pitluck S."/>
            <person name="Teshima H."/>
            <person name="Detter J.C."/>
            <person name="Han C."/>
            <person name="Tapia R."/>
            <person name="Land M."/>
            <person name="Hauser L."/>
            <person name="Kyrpides N."/>
            <person name="Ivanova N."/>
            <person name="Nandasena K."/>
            <person name="Reeve W.G."/>
            <person name="Howieson J.G."/>
            <person name="O'Hara G."/>
            <person name="Tiwari R.P."/>
            <person name="Woyke T."/>
        </authorList>
    </citation>
    <scope>NUCLEOTIDE SEQUENCE [LARGE SCALE GENOMIC DNA]</scope>
    <source>
        <strain evidence="3">HAMBI 2942 / LMG 23838 / WSM1271</strain>
    </source>
</reference>
<dbReference type="GeneID" id="90992942"/>
<feature type="domain" description="Methyltransferase" evidence="1">
    <location>
        <begin position="45"/>
        <end position="135"/>
    </location>
</feature>
<gene>
    <name evidence="2" type="ordered locus">Mesci_5627</name>
</gene>
<dbReference type="Proteomes" id="UP000007471">
    <property type="component" value="Chromosome"/>
</dbReference>
<accession>E8TGK6</accession>
<dbReference type="InterPro" id="IPR029063">
    <property type="entry name" value="SAM-dependent_MTases_sf"/>
</dbReference>
<evidence type="ECO:0000313" key="3">
    <source>
        <dbReference type="Proteomes" id="UP000007471"/>
    </source>
</evidence>
<dbReference type="CDD" id="cd02440">
    <property type="entry name" value="AdoMet_MTases"/>
    <property type="match status" value="1"/>
</dbReference>
<dbReference type="EMBL" id="CP002447">
    <property type="protein sequence ID" value="ADV14719.1"/>
    <property type="molecule type" value="Genomic_DNA"/>
</dbReference>
<dbReference type="STRING" id="765698.Mesci_5627"/>
<dbReference type="RefSeq" id="WP_013533369.1">
    <property type="nucleotide sequence ID" value="NC_014923.1"/>
</dbReference>
<dbReference type="Gene3D" id="3.40.50.150">
    <property type="entry name" value="Vaccinia Virus protein VP39"/>
    <property type="match status" value="1"/>
</dbReference>
<dbReference type="OrthoDB" id="9804312at2"/>
<proteinExistence type="predicted"/>
<dbReference type="Pfam" id="PF13649">
    <property type="entry name" value="Methyltransf_25"/>
    <property type="match status" value="1"/>
</dbReference>
<dbReference type="KEGG" id="mci:Mesci_5627"/>
<name>E8TGK6_MESCW</name>
<organism evidence="2 3">
    <name type="scientific">Mesorhizobium ciceri biovar biserrulae (strain HAMBI 2942 / LMG 23838 / WSM1271)</name>
    <dbReference type="NCBI Taxonomy" id="765698"/>
    <lineage>
        <taxon>Bacteria</taxon>
        <taxon>Pseudomonadati</taxon>
        <taxon>Pseudomonadota</taxon>
        <taxon>Alphaproteobacteria</taxon>
        <taxon>Hyphomicrobiales</taxon>
        <taxon>Phyllobacteriaceae</taxon>
        <taxon>Mesorhizobium</taxon>
    </lineage>
</organism>
<evidence type="ECO:0000259" key="1">
    <source>
        <dbReference type="Pfam" id="PF13649"/>
    </source>
</evidence>
<evidence type="ECO:0000313" key="2">
    <source>
        <dbReference type="EMBL" id="ADV14719.1"/>
    </source>
</evidence>
<sequence>MADEFIYDENWSAMYELLTLLRGKNDEVGETVAFLQRFSSGGTALELGIGDGRVAVPLSERGVKVEGIDNSDSMLNLLAKRTDLIKFWKADISRFRSEQRYNLVYCVWNTFTQAVTREAQIACLRSAVEALDDGGNLVIDVGVPPLDGFVNGQKISTLVVDHENTIIAADVHDPLTQNLVSTLLWFSGTSVKRLPNRVRYVYHQELDTMAECVGLKLAERWGDWAGGAFTEQSKRHISVYGRATTGLLNELSPTHVRQAPRGG</sequence>
<dbReference type="AlphaFoldDB" id="E8TGK6"/>
<dbReference type="HOGENOM" id="CLU_069129_7_0_5"/>
<dbReference type="InterPro" id="IPR041698">
    <property type="entry name" value="Methyltransf_25"/>
</dbReference>
<dbReference type="SUPFAM" id="SSF53335">
    <property type="entry name" value="S-adenosyl-L-methionine-dependent methyltransferases"/>
    <property type="match status" value="1"/>
</dbReference>